<proteinExistence type="inferred from homology"/>
<dbReference type="Proteomes" id="UP000732298">
    <property type="component" value="Unassembled WGS sequence"/>
</dbReference>
<evidence type="ECO:0000256" key="1">
    <source>
        <dbReference type="ARBA" id="ARBA00001946"/>
    </source>
</evidence>
<evidence type="ECO:0000256" key="5">
    <source>
        <dbReference type="ARBA" id="ARBA00022801"/>
    </source>
</evidence>
<evidence type="ECO:0000256" key="2">
    <source>
        <dbReference type="ARBA" id="ARBA00022722"/>
    </source>
</evidence>
<keyword evidence="2 8" id="KW-0540">Nuclease</keyword>
<name>A0A8T3YLG9_9ARCH</name>
<dbReference type="Gene3D" id="3.30.70.240">
    <property type="match status" value="1"/>
</dbReference>
<dbReference type="GO" id="GO:0016787">
    <property type="term" value="F:hydrolase activity"/>
    <property type="evidence" value="ECO:0007669"/>
    <property type="project" value="UniProtKB-KW"/>
</dbReference>
<dbReference type="InterPro" id="IPR021127">
    <property type="entry name" value="CRISPR_associated_Cas2"/>
</dbReference>
<evidence type="ECO:0000256" key="8">
    <source>
        <dbReference type="HAMAP-Rule" id="MF_01471"/>
    </source>
</evidence>
<dbReference type="EC" id="3.1.-.-" evidence="8"/>
<keyword evidence="5 8" id="KW-0378">Hydrolase</keyword>
<dbReference type="GO" id="GO:0004521">
    <property type="term" value="F:RNA endonuclease activity"/>
    <property type="evidence" value="ECO:0007669"/>
    <property type="project" value="InterPro"/>
</dbReference>
<evidence type="ECO:0000256" key="4">
    <source>
        <dbReference type="ARBA" id="ARBA00022759"/>
    </source>
</evidence>
<evidence type="ECO:0000256" key="6">
    <source>
        <dbReference type="ARBA" id="ARBA00022842"/>
    </source>
</evidence>
<comment type="caution">
    <text evidence="9">The sequence shown here is derived from an EMBL/GenBank/DDBJ whole genome shotgun (WGS) entry which is preliminary data.</text>
</comment>
<organism evidence="9 10">
    <name type="scientific">Candidatus Iainarchaeum sp</name>
    <dbReference type="NCBI Taxonomy" id="3101447"/>
    <lineage>
        <taxon>Archaea</taxon>
        <taxon>Candidatus Iainarchaeota</taxon>
        <taxon>Candidatus Iainarchaeia</taxon>
        <taxon>Candidatus Iainarchaeales</taxon>
        <taxon>Candidatus Iainarchaeaceae</taxon>
        <taxon>Candidatus Iainarchaeum</taxon>
    </lineage>
</organism>
<reference evidence="9" key="1">
    <citation type="submission" date="2020-07" db="EMBL/GenBank/DDBJ databases">
        <title>Huge and variable diversity of episymbiotic CPR bacteria and DPANN archaea in groundwater ecosystems.</title>
        <authorList>
            <person name="He C.Y."/>
            <person name="Keren R."/>
            <person name="Whittaker M."/>
            <person name="Farag I.F."/>
            <person name="Doudna J."/>
            <person name="Cate J.H.D."/>
            <person name="Banfield J.F."/>
        </authorList>
    </citation>
    <scope>NUCLEOTIDE SEQUENCE</scope>
    <source>
        <strain evidence="9">NC_groundwater_1296_Ag_S-0.2um_52_80</strain>
    </source>
</reference>
<feature type="binding site" evidence="8">
    <location>
        <position position="8"/>
    </location>
    <ligand>
        <name>Mg(2+)</name>
        <dbReference type="ChEBI" id="CHEBI:18420"/>
        <note>catalytic</note>
    </ligand>
</feature>
<protein>
    <recommendedName>
        <fullName evidence="8">CRISPR-associated endoribonuclease Cas2</fullName>
        <ecNumber evidence="8">3.1.-.-</ecNumber>
    </recommendedName>
</protein>
<gene>
    <name evidence="8 9" type="primary">cas2</name>
    <name evidence="9" type="ORF">HY544_01445</name>
</gene>
<dbReference type="HAMAP" id="MF_01471">
    <property type="entry name" value="Cas2"/>
    <property type="match status" value="1"/>
</dbReference>
<comment type="cofactor">
    <cofactor evidence="1 8">
        <name>Mg(2+)</name>
        <dbReference type="ChEBI" id="CHEBI:18420"/>
    </cofactor>
</comment>
<keyword evidence="3 8" id="KW-0479">Metal-binding</keyword>
<dbReference type="GO" id="GO:0051607">
    <property type="term" value="P:defense response to virus"/>
    <property type="evidence" value="ECO:0007669"/>
    <property type="project" value="UniProtKB-UniRule"/>
</dbReference>
<dbReference type="Pfam" id="PF09827">
    <property type="entry name" value="CRISPR_Cas2"/>
    <property type="match status" value="1"/>
</dbReference>
<evidence type="ECO:0000256" key="7">
    <source>
        <dbReference type="ARBA" id="ARBA00023118"/>
    </source>
</evidence>
<dbReference type="GO" id="GO:0043571">
    <property type="term" value="P:maintenance of CRISPR repeat elements"/>
    <property type="evidence" value="ECO:0007669"/>
    <property type="project" value="UniProtKB-UniRule"/>
</dbReference>
<dbReference type="CDD" id="cd09725">
    <property type="entry name" value="Cas2_I_II_III"/>
    <property type="match status" value="1"/>
</dbReference>
<dbReference type="EMBL" id="JACQPB010000022">
    <property type="protein sequence ID" value="MBI4210156.1"/>
    <property type="molecule type" value="Genomic_DNA"/>
</dbReference>
<sequence>MIYFVIYDITSNSKRQKVSEQCKNFGLKRIQKSAFCGPLTKNLAEMLGIKCKEIIEAKDCVFVIPACTNCFKAKIIVGEFDESKFEDKDFEIVD</sequence>
<dbReference type="PANTHER" id="PTHR34405">
    <property type="entry name" value="CRISPR-ASSOCIATED ENDORIBONUCLEASE CAS2"/>
    <property type="match status" value="1"/>
</dbReference>
<dbReference type="NCBIfam" id="TIGR01573">
    <property type="entry name" value="cas2"/>
    <property type="match status" value="1"/>
</dbReference>
<dbReference type="InterPro" id="IPR019199">
    <property type="entry name" value="Virulence_VapD/CRISPR_Cas2"/>
</dbReference>
<dbReference type="GO" id="GO:0046872">
    <property type="term" value="F:metal ion binding"/>
    <property type="evidence" value="ECO:0007669"/>
    <property type="project" value="UniProtKB-UniRule"/>
</dbReference>
<evidence type="ECO:0000313" key="9">
    <source>
        <dbReference type="EMBL" id="MBI4210156.1"/>
    </source>
</evidence>
<dbReference type="PANTHER" id="PTHR34405:SF3">
    <property type="entry name" value="CRISPR-ASSOCIATED ENDORIBONUCLEASE CAS2 3"/>
    <property type="match status" value="1"/>
</dbReference>
<evidence type="ECO:0000256" key="3">
    <source>
        <dbReference type="ARBA" id="ARBA00022723"/>
    </source>
</evidence>
<evidence type="ECO:0000313" key="10">
    <source>
        <dbReference type="Proteomes" id="UP000732298"/>
    </source>
</evidence>
<keyword evidence="7 8" id="KW-0051">Antiviral defense</keyword>
<dbReference type="SUPFAM" id="SSF143430">
    <property type="entry name" value="TTP0101/SSO1404-like"/>
    <property type="match status" value="1"/>
</dbReference>
<keyword evidence="4 8" id="KW-0255">Endonuclease</keyword>
<comment type="function">
    <text evidence="8">CRISPR (clustered regularly interspaced short palindromic repeat), is an adaptive immune system that provides protection against mobile genetic elements (viruses, transposable elements and conjugative plasmids). CRISPR clusters contain sequences complementary to antecedent mobile elements and target invading nucleic acids. CRISPR clusters are transcribed and processed into CRISPR RNA (crRNA). Functions as a ssRNA-specific endoribonuclease. Involved in the integration of spacer DNA into the CRISPR cassette.</text>
</comment>
<dbReference type="AlphaFoldDB" id="A0A8T3YLG9"/>
<comment type="subunit">
    <text evidence="8">Homodimer, forms a heterotetramer with a Cas1 homodimer.</text>
</comment>
<accession>A0A8T3YLG9</accession>
<comment type="similarity">
    <text evidence="8">Belongs to the CRISPR-associated endoribonuclease Cas2 protein family.</text>
</comment>
<keyword evidence="6 8" id="KW-0460">Magnesium</keyword>